<dbReference type="SUPFAM" id="SSF52096">
    <property type="entry name" value="ClpP/crotonase"/>
    <property type="match status" value="1"/>
</dbReference>
<feature type="zinc finger region" description="C4-type" evidence="13">
    <location>
        <begin position="8"/>
        <end position="30"/>
    </location>
</feature>
<dbReference type="GO" id="GO:0003989">
    <property type="term" value="F:acetyl-CoA carboxylase activity"/>
    <property type="evidence" value="ECO:0007669"/>
    <property type="project" value="InterPro"/>
</dbReference>
<comment type="catalytic activity">
    <reaction evidence="13">
        <text>N(6)-carboxybiotinyl-L-lysyl-[protein] + acetyl-CoA = N(6)-biotinyl-L-lysyl-[protein] + malonyl-CoA</text>
        <dbReference type="Rhea" id="RHEA:54728"/>
        <dbReference type="Rhea" id="RHEA-COMP:10505"/>
        <dbReference type="Rhea" id="RHEA-COMP:10506"/>
        <dbReference type="ChEBI" id="CHEBI:57288"/>
        <dbReference type="ChEBI" id="CHEBI:57384"/>
        <dbReference type="ChEBI" id="CHEBI:83144"/>
        <dbReference type="ChEBI" id="CHEBI:83145"/>
        <dbReference type="EC" id="2.1.3.15"/>
    </reaction>
</comment>
<keyword evidence="2 13" id="KW-0444">Lipid biosynthesis</keyword>
<dbReference type="PRINTS" id="PR01070">
    <property type="entry name" value="ACCCTRFRASEB"/>
</dbReference>
<feature type="binding site" evidence="13">
    <location>
        <position position="11"/>
    </location>
    <ligand>
        <name>Zn(2+)</name>
        <dbReference type="ChEBI" id="CHEBI:29105"/>
    </ligand>
</feature>
<reference evidence="15" key="1">
    <citation type="submission" date="2020-02" db="EMBL/GenBank/DDBJ databases">
        <authorList>
            <person name="Meier V. D."/>
        </authorList>
    </citation>
    <scope>NUCLEOTIDE SEQUENCE</scope>
    <source>
        <strain evidence="15">AVDCRST_MAG03</strain>
    </source>
</reference>
<keyword evidence="4 13" id="KW-0479">Metal-binding</keyword>
<keyword evidence="13" id="KW-0963">Cytoplasm</keyword>
<dbReference type="InterPro" id="IPR000438">
    <property type="entry name" value="Acetyl_CoA_COase_Trfase_b_su"/>
</dbReference>
<dbReference type="Pfam" id="PF17848">
    <property type="entry name" value="Zn_ribbon_ACC"/>
    <property type="match status" value="1"/>
</dbReference>
<evidence type="ECO:0000256" key="5">
    <source>
        <dbReference type="ARBA" id="ARBA00022741"/>
    </source>
</evidence>
<keyword evidence="9 13" id="KW-0067">ATP-binding</keyword>
<evidence type="ECO:0000256" key="2">
    <source>
        <dbReference type="ARBA" id="ARBA00022516"/>
    </source>
</evidence>
<keyword evidence="7 13" id="KW-0276">Fatty acid metabolism</keyword>
<comment type="function">
    <text evidence="12 13">Component of the acetyl coenzyme A carboxylase (ACC) complex. Biotin carboxylase (BC) catalyzes the carboxylation of biotin on its carrier protein (BCCP) and then the CO(2) group is transferred by the transcarboxylase to acetyl-CoA to form malonyl-CoA.</text>
</comment>
<evidence type="ECO:0000313" key="15">
    <source>
        <dbReference type="EMBL" id="CAA9392527.1"/>
    </source>
</evidence>
<evidence type="ECO:0000259" key="14">
    <source>
        <dbReference type="PROSITE" id="PS50980"/>
    </source>
</evidence>
<evidence type="ECO:0000256" key="8">
    <source>
        <dbReference type="ARBA" id="ARBA00022833"/>
    </source>
</evidence>
<evidence type="ECO:0000256" key="9">
    <source>
        <dbReference type="ARBA" id="ARBA00022840"/>
    </source>
</evidence>
<dbReference type="PROSITE" id="PS50980">
    <property type="entry name" value="COA_CT_NTER"/>
    <property type="match status" value="1"/>
</dbReference>
<dbReference type="InterPro" id="IPR029045">
    <property type="entry name" value="ClpP/crotonase-like_dom_sf"/>
</dbReference>
<gene>
    <name evidence="13" type="primary">accD</name>
    <name evidence="15" type="ORF">AVDCRST_MAG03-707</name>
</gene>
<dbReference type="AlphaFoldDB" id="A0A6J4NMF8"/>
<name>A0A6J4NMF8_9ACTN</name>
<dbReference type="PANTHER" id="PTHR42995">
    <property type="entry name" value="ACETYL-COENZYME A CARBOXYLASE CARBOXYL TRANSFERASE SUBUNIT BETA, CHLOROPLASTIC"/>
    <property type="match status" value="1"/>
</dbReference>
<keyword evidence="15" id="KW-0436">Ligase</keyword>
<evidence type="ECO:0000256" key="7">
    <source>
        <dbReference type="ARBA" id="ARBA00022832"/>
    </source>
</evidence>
<feature type="domain" description="CoA carboxyltransferase N-terminal" evidence="14">
    <location>
        <begin position="4"/>
        <end position="256"/>
    </location>
</feature>
<comment type="subunit">
    <text evidence="13">Acetyl-CoA carboxylase is a heterohexamer composed of biotin carboxyl carrier protein (AccB), biotin carboxylase (AccC) and two subunits each of ACCase subunit alpha (AccA) and ACCase subunit beta (AccD).</text>
</comment>
<keyword evidence="5 13" id="KW-0547">Nucleotide-binding</keyword>
<feature type="binding site" evidence="13">
    <location>
        <position position="30"/>
    </location>
    <ligand>
        <name>Zn(2+)</name>
        <dbReference type="ChEBI" id="CHEBI:29105"/>
    </ligand>
</feature>
<dbReference type="GO" id="GO:0006633">
    <property type="term" value="P:fatty acid biosynthetic process"/>
    <property type="evidence" value="ECO:0007669"/>
    <property type="project" value="UniProtKB-KW"/>
</dbReference>
<dbReference type="EMBL" id="CADCUT010000044">
    <property type="protein sequence ID" value="CAA9392527.1"/>
    <property type="molecule type" value="Genomic_DNA"/>
</dbReference>
<feature type="binding site" evidence="13">
    <location>
        <position position="27"/>
    </location>
    <ligand>
        <name>Zn(2+)</name>
        <dbReference type="ChEBI" id="CHEBI:29105"/>
    </ligand>
</feature>
<evidence type="ECO:0000256" key="3">
    <source>
        <dbReference type="ARBA" id="ARBA00022679"/>
    </source>
</evidence>
<evidence type="ECO:0000256" key="6">
    <source>
        <dbReference type="ARBA" id="ARBA00022771"/>
    </source>
</evidence>
<sequence>MDAVFTKCERCGQPIYEKDLAARFNVCPHCEFHYPLPAPQRVRLLTDRGSFETRDDGLFASDPLGFEGYEDRLQKARQKTGLDDAILSGVGTVGGRRVALAVMDFRFIGGSMGSVVGEKVARTVERAYAEEIPLVIVSASGGARMFEGVYSLMQLAKTSVALSRYVEGSWPYISILTDPTFGGVTASFATAADVVLAEPGARIGFAGARVIEQTTRERLPEGFQTAEFQREHGMVDRIVHRLALRDDLERLLGFVA</sequence>
<dbReference type="Gene3D" id="3.90.226.10">
    <property type="entry name" value="2-enoyl-CoA Hydratase, Chain A, domain 1"/>
    <property type="match status" value="1"/>
</dbReference>
<comment type="cofactor">
    <cofactor evidence="13">
        <name>Zn(2+)</name>
        <dbReference type="ChEBI" id="CHEBI:29105"/>
    </cofactor>
    <text evidence="13">Binds 1 zinc ion per subunit.</text>
</comment>
<keyword evidence="6 13" id="KW-0863">Zinc-finger</keyword>
<dbReference type="GO" id="GO:0008270">
    <property type="term" value="F:zinc ion binding"/>
    <property type="evidence" value="ECO:0007669"/>
    <property type="project" value="UniProtKB-UniRule"/>
</dbReference>
<evidence type="ECO:0000256" key="11">
    <source>
        <dbReference type="ARBA" id="ARBA00023160"/>
    </source>
</evidence>
<dbReference type="GO" id="GO:0005524">
    <property type="term" value="F:ATP binding"/>
    <property type="evidence" value="ECO:0007669"/>
    <property type="project" value="UniProtKB-KW"/>
</dbReference>
<keyword evidence="11 13" id="KW-0275">Fatty acid biosynthesis</keyword>
<protein>
    <recommendedName>
        <fullName evidence="13">Acetyl-coenzyme A carboxylase carboxyl transferase subunit beta</fullName>
        <shortName evidence="13">ACCase subunit beta</shortName>
        <shortName evidence="13">Acetyl-CoA carboxylase carboxyltransferase subunit beta</shortName>
        <ecNumber evidence="13">2.1.3.15</ecNumber>
    </recommendedName>
</protein>
<comment type="pathway">
    <text evidence="13">Lipid metabolism; malonyl-CoA biosynthesis; malonyl-CoA from acetyl-CoA: step 1/1.</text>
</comment>
<organism evidence="15">
    <name type="scientific">uncultured Rubrobacteraceae bacterium</name>
    <dbReference type="NCBI Taxonomy" id="349277"/>
    <lineage>
        <taxon>Bacteria</taxon>
        <taxon>Bacillati</taxon>
        <taxon>Actinomycetota</taxon>
        <taxon>Rubrobacteria</taxon>
        <taxon>Rubrobacterales</taxon>
        <taxon>Rubrobacteraceae</taxon>
        <taxon>environmental samples</taxon>
    </lineage>
</organism>
<dbReference type="InterPro" id="IPR034733">
    <property type="entry name" value="AcCoA_carboxyl_beta"/>
</dbReference>
<dbReference type="GO" id="GO:0009317">
    <property type="term" value="C:acetyl-CoA carboxylase complex"/>
    <property type="evidence" value="ECO:0007669"/>
    <property type="project" value="InterPro"/>
</dbReference>
<evidence type="ECO:0000256" key="1">
    <source>
        <dbReference type="ARBA" id="ARBA00004496"/>
    </source>
</evidence>
<dbReference type="InterPro" id="IPR041010">
    <property type="entry name" value="Znf-ACC"/>
</dbReference>
<proteinExistence type="inferred from homology"/>
<dbReference type="EC" id="2.1.3.15" evidence="13"/>
<accession>A0A6J4NMF8</accession>
<keyword evidence="10 13" id="KW-0443">Lipid metabolism</keyword>
<dbReference type="GO" id="GO:0016743">
    <property type="term" value="F:carboxyl- or carbamoyltransferase activity"/>
    <property type="evidence" value="ECO:0007669"/>
    <property type="project" value="UniProtKB-UniRule"/>
</dbReference>
<dbReference type="GO" id="GO:2001295">
    <property type="term" value="P:malonyl-CoA biosynthetic process"/>
    <property type="evidence" value="ECO:0007669"/>
    <property type="project" value="UniProtKB-UniRule"/>
</dbReference>
<dbReference type="HAMAP" id="MF_01395">
    <property type="entry name" value="AcetylCoA_CT_beta"/>
    <property type="match status" value="1"/>
</dbReference>
<keyword evidence="8 13" id="KW-0862">Zinc</keyword>
<comment type="subcellular location">
    <subcellularLocation>
        <location evidence="1 13">Cytoplasm</location>
    </subcellularLocation>
</comment>
<dbReference type="InterPro" id="IPR011762">
    <property type="entry name" value="COA_CT_N"/>
</dbReference>
<comment type="similarity">
    <text evidence="13">Belongs to the AccD/PCCB family.</text>
</comment>
<dbReference type="Pfam" id="PF01039">
    <property type="entry name" value="Carboxyl_trans"/>
    <property type="match status" value="1"/>
</dbReference>
<dbReference type="NCBIfam" id="TIGR00515">
    <property type="entry name" value="accD"/>
    <property type="match status" value="1"/>
</dbReference>
<evidence type="ECO:0000256" key="4">
    <source>
        <dbReference type="ARBA" id="ARBA00022723"/>
    </source>
</evidence>
<keyword evidence="3 13" id="KW-0808">Transferase</keyword>
<dbReference type="UniPathway" id="UPA00655">
    <property type="reaction ID" value="UER00711"/>
</dbReference>
<evidence type="ECO:0000256" key="13">
    <source>
        <dbReference type="HAMAP-Rule" id="MF_01395"/>
    </source>
</evidence>
<evidence type="ECO:0000256" key="10">
    <source>
        <dbReference type="ARBA" id="ARBA00023098"/>
    </source>
</evidence>
<dbReference type="PANTHER" id="PTHR42995:SF5">
    <property type="entry name" value="ACETYL-COENZYME A CARBOXYLASE CARBOXYL TRANSFERASE SUBUNIT BETA, CHLOROPLASTIC"/>
    <property type="match status" value="1"/>
</dbReference>
<evidence type="ECO:0000256" key="12">
    <source>
        <dbReference type="ARBA" id="ARBA00025280"/>
    </source>
</evidence>
<feature type="binding site" evidence="13">
    <location>
        <position position="8"/>
    </location>
    <ligand>
        <name>Zn(2+)</name>
        <dbReference type="ChEBI" id="CHEBI:29105"/>
    </ligand>
</feature>